<name>A0A518HLB1_9BACT</name>
<evidence type="ECO:0000256" key="1">
    <source>
        <dbReference type="SAM" id="MobiDB-lite"/>
    </source>
</evidence>
<dbReference type="Proteomes" id="UP000319004">
    <property type="component" value="Chromosome"/>
</dbReference>
<organism evidence="2 3">
    <name type="scientific">Stieleria neptunia</name>
    <dbReference type="NCBI Taxonomy" id="2527979"/>
    <lineage>
        <taxon>Bacteria</taxon>
        <taxon>Pseudomonadati</taxon>
        <taxon>Planctomycetota</taxon>
        <taxon>Planctomycetia</taxon>
        <taxon>Pirellulales</taxon>
        <taxon>Pirellulaceae</taxon>
        <taxon>Stieleria</taxon>
    </lineage>
</organism>
<protein>
    <submittedName>
        <fullName evidence="2">Uncharacterized protein</fullName>
    </submittedName>
</protein>
<evidence type="ECO:0000313" key="3">
    <source>
        <dbReference type="Proteomes" id="UP000319004"/>
    </source>
</evidence>
<proteinExistence type="predicted"/>
<feature type="region of interest" description="Disordered" evidence="1">
    <location>
        <begin position="111"/>
        <end position="138"/>
    </location>
</feature>
<evidence type="ECO:0000313" key="2">
    <source>
        <dbReference type="EMBL" id="QDV41642.1"/>
    </source>
</evidence>
<dbReference type="RefSeq" id="WP_145385338.1">
    <property type="nucleotide sequence ID" value="NZ_CP037423.1"/>
</dbReference>
<dbReference type="OrthoDB" id="9812921at2"/>
<accession>A0A518HLB1</accession>
<keyword evidence="3" id="KW-1185">Reference proteome</keyword>
<dbReference type="KEGG" id="snep:Enr13x_14850"/>
<sequence length="138" mass="15889">MYHAQPMPPQLSGLEVEYALAMIYSSESGKREATLGFDVGAGTQDIGFRGELPVLFDVQPARPIKLRITDVDGTPTTARLTFRDKLGHLYPPQMKRLAPDFFFQPQIYRTDRRHGQRADDDPEVRLGNQRQRQRRRFT</sequence>
<reference evidence="2 3" key="1">
    <citation type="submission" date="2019-03" db="EMBL/GenBank/DDBJ databases">
        <title>Deep-cultivation of Planctomycetes and their phenomic and genomic characterization uncovers novel biology.</title>
        <authorList>
            <person name="Wiegand S."/>
            <person name="Jogler M."/>
            <person name="Boedeker C."/>
            <person name="Pinto D."/>
            <person name="Vollmers J."/>
            <person name="Rivas-Marin E."/>
            <person name="Kohn T."/>
            <person name="Peeters S.H."/>
            <person name="Heuer A."/>
            <person name="Rast P."/>
            <person name="Oberbeckmann S."/>
            <person name="Bunk B."/>
            <person name="Jeske O."/>
            <person name="Meyerdierks A."/>
            <person name="Storesund J.E."/>
            <person name="Kallscheuer N."/>
            <person name="Luecker S."/>
            <person name="Lage O.M."/>
            <person name="Pohl T."/>
            <person name="Merkel B.J."/>
            <person name="Hornburger P."/>
            <person name="Mueller R.-W."/>
            <person name="Bruemmer F."/>
            <person name="Labrenz M."/>
            <person name="Spormann A.M."/>
            <person name="Op den Camp H."/>
            <person name="Overmann J."/>
            <person name="Amann R."/>
            <person name="Jetten M.S.M."/>
            <person name="Mascher T."/>
            <person name="Medema M.H."/>
            <person name="Devos D.P."/>
            <person name="Kaster A.-K."/>
            <person name="Ovreas L."/>
            <person name="Rohde M."/>
            <person name="Galperin M.Y."/>
            <person name="Jogler C."/>
        </authorList>
    </citation>
    <scope>NUCLEOTIDE SEQUENCE [LARGE SCALE GENOMIC DNA]</scope>
    <source>
        <strain evidence="2 3">Enr13</strain>
    </source>
</reference>
<dbReference type="EMBL" id="CP037423">
    <property type="protein sequence ID" value="QDV41642.1"/>
    <property type="molecule type" value="Genomic_DNA"/>
</dbReference>
<dbReference type="AlphaFoldDB" id="A0A518HLB1"/>
<gene>
    <name evidence="2" type="ORF">Enr13x_14850</name>
</gene>